<evidence type="ECO:0000256" key="1">
    <source>
        <dbReference type="SAM" id="SignalP"/>
    </source>
</evidence>
<organism evidence="2 3">
    <name type="scientific">Symbiodinium microadriaticum</name>
    <name type="common">Dinoflagellate</name>
    <name type="synonym">Zooxanthella microadriatica</name>
    <dbReference type="NCBI Taxonomy" id="2951"/>
    <lineage>
        <taxon>Eukaryota</taxon>
        <taxon>Sar</taxon>
        <taxon>Alveolata</taxon>
        <taxon>Dinophyceae</taxon>
        <taxon>Suessiales</taxon>
        <taxon>Symbiodiniaceae</taxon>
        <taxon>Symbiodinium</taxon>
    </lineage>
</organism>
<evidence type="ECO:0000313" key="2">
    <source>
        <dbReference type="EMBL" id="OLQ07974.1"/>
    </source>
</evidence>
<keyword evidence="3" id="KW-1185">Reference proteome</keyword>
<comment type="caution">
    <text evidence="2">The sequence shown here is derived from an EMBL/GenBank/DDBJ whole genome shotgun (WGS) entry which is preliminary data.</text>
</comment>
<protein>
    <submittedName>
        <fullName evidence="2">Uncharacterized protein</fullName>
    </submittedName>
</protein>
<feature type="signal peptide" evidence="1">
    <location>
        <begin position="1"/>
        <end position="18"/>
    </location>
</feature>
<evidence type="ECO:0000313" key="3">
    <source>
        <dbReference type="Proteomes" id="UP000186817"/>
    </source>
</evidence>
<dbReference type="Proteomes" id="UP000186817">
    <property type="component" value="Unassembled WGS sequence"/>
</dbReference>
<dbReference type="EMBL" id="LSRX01000127">
    <property type="protein sequence ID" value="OLQ07974.1"/>
    <property type="molecule type" value="Genomic_DNA"/>
</dbReference>
<name>A0A1Q9EKJ5_SYMMI</name>
<accession>A0A1Q9EKJ5</accession>
<dbReference type="OrthoDB" id="10267746at2759"/>
<gene>
    <name evidence="2" type="ORF">AK812_SmicGene8549</name>
</gene>
<sequence length="111" mass="12106">MIRAPFFLFARLHLAARALFSPEQLQALEVGTVADSLMRGVPQFALEGPAATSPERIPEPTEPRYEAGKQFGRGDMKAWLSPNTSAKQVGNVVHMVVGPTYPDLSAILERS</sequence>
<dbReference type="AlphaFoldDB" id="A0A1Q9EKJ5"/>
<feature type="chain" id="PRO_5013136226" evidence="1">
    <location>
        <begin position="19"/>
        <end position="111"/>
    </location>
</feature>
<keyword evidence="1" id="KW-0732">Signal</keyword>
<proteinExistence type="predicted"/>
<reference evidence="2 3" key="1">
    <citation type="submission" date="2016-02" db="EMBL/GenBank/DDBJ databases">
        <title>Genome analysis of coral dinoflagellate symbionts highlights evolutionary adaptations to a symbiotic lifestyle.</title>
        <authorList>
            <person name="Aranda M."/>
            <person name="Li Y."/>
            <person name="Liew Y.J."/>
            <person name="Baumgarten S."/>
            <person name="Simakov O."/>
            <person name="Wilson M."/>
            <person name="Piel J."/>
            <person name="Ashoor H."/>
            <person name="Bougouffa S."/>
            <person name="Bajic V.B."/>
            <person name="Ryu T."/>
            <person name="Ravasi T."/>
            <person name="Bayer T."/>
            <person name="Micklem G."/>
            <person name="Kim H."/>
            <person name="Bhak J."/>
            <person name="Lajeunesse T.C."/>
            <person name="Voolstra C.R."/>
        </authorList>
    </citation>
    <scope>NUCLEOTIDE SEQUENCE [LARGE SCALE GENOMIC DNA]</scope>
    <source>
        <strain evidence="2 3">CCMP2467</strain>
    </source>
</reference>